<keyword evidence="3" id="KW-1185">Reference proteome</keyword>
<name>A0AA38ITD7_9CUCU</name>
<reference evidence="2" key="1">
    <citation type="journal article" date="2023" name="G3 (Bethesda)">
        <title>Whole genome assemblies of Zophobas morio and Tenebrio molitor.</title>
        <authorList>
            <person name="Kaur S."/>
            <person name="Stinson S.A."/>
            <person name="diCenzo G.C."/>
        </authorList>
    </citation>
    <scope>NUCLEOTIDE SEQUENCE</scope>
    <source>
        <strain evidence="2">QUZm001</strain>
    </source>
</reference>
<gene>
    <name evidence="2" type="ORF">Zmor_005488</name>
</gene>
<organism evidence="2 3">
    <name type="scientific">Zophobas morio</name>
    <dbReference type="NCBI Taxonomy" id="2755281"/>
    <lineage>
        <taxon>Eukaryota</taxon>
        <taxon>Metazoa</taxon>
        <taxon>Ecdysozoa</taxon>
        <taxon>Arthropoda</taxon>
        <taxon>Hexapoda</taxon>
        <taxon>Insecta</taxon>
        <taxon>Pterygota</taxon>
        <taxon>Neoptera</taxon>
        <taxon>Endopterygota</taxon>
        <taxon>Coleoptera</taxon>
        <taxon>Polyphaga</taxon>
        <taxon>Cucujiformia</taxon>
        <taxon>Tenebrionidae</taxon>
        <taxon>Zophobas</taxon>
    </lineage>
</organism>
<dbReference type="EMBL" id="JALNTZ010000002">
    <property type="protein sequence ID" value="KAJ3661068.1"/>
    <property type="molecule type" value="Genomic_DNA"/>
</dbReference>
<proteinExistence type="predicted"/>
<feature type="region of interest" description="Disordered" evidence="1">
    <location>
        <begin position="51"/>
        <end position="91"/>
    </location>
</feature>
<feature type="compositionally biased region" description="Basic and acidic residues" evidence="1">
    <location>
        <begin position="51"/>
        <end position="62"/>
    </location>
</feature>
<accession>A0AA38ITD7</accession>
<protein>
    <submittedName>
        <fullName evidence="2">Uncharacterized protein</fullName>
    </submittedName>
</protein>
<dbReference type="Proteomes" id="UP001168821">
    <property type="component" value="Unassembled WGS sequence"/>
</dbReference>
<evidence type="ECO:0000313" key="2">
    <source>
        <dbReference type="EMBL" id="KAJ3661068.1"/>
    </source>
</evidence>
<feature type="compositionally biased region" description="Pro residues" evidence="1">
    <location>
        <begin position="75"/>
        <end position="84"/>
    </location>
</feature>
<evidence type="ECO:0000313" key="3">
    <source>
        <dbReference type="Proteomes" id="UP001168821"/>
    </source>
</evidence>
<evidence type="ECO:0000256" key="1">
    <source>
        <dbReference type="SAM" id="MobiDB-lite"/>
    </source>
</evidence>
<comment type="caution">
    <text evidence="2">The sequence shown here is derived from an EMBL/GenBank/DDBJ whole genome shotgun (WGS) entry which is preliminary data.</text>
</comment>
<dbReference type="AlphaFoldDB" id="A0AA38ITD7"/>
<sequence>MQKFDIDVSMFIHCKEVNFGGPETAIKIPGVGDISRIPDRTNVVAGKESIKSFGRGEGRESLGDPLSAYCAVSTSPPPQEPKQPHPPRIRQ</sequence>